<dbReference type="GO" id="GO:0043124">
    <property type="term" value="P:negative regulation of canonical NF-kappaB signal transduction"/>
    <property type="evidence" value="ECO:0007669"/>
    <property type="project" value="InterPro"/>
</dbReference>
<evidence type="ECO:0000313" key="8">
    <source>
        <dbReference type="Proteomes" id="UP001164286"/>
    </source>
</evidence>
<feature type="compositionally biased region" description="Low complexity" evidence="6">
    <location>
        <begin position="42"/>
        <end position="52"/>
    </location>
</feature>
<keyword evidence="3" id="KW-0677">Repeat</keyword>
<comment type="caution">
    <text evidence="7">The sequence shown here is derived from an EMBL/GenBank/DDBJ whole genome shotgun (WGS) entry which is preliminary data.</text>
</comment>
<dbReference type="AlphaFoldDB" id="A0AA38H917"/>
<keyword evidence="4" id="KW-0040">ANK repeat</keyword>
<keyword evidence="8" id="KW-1185">Reference proteome</keyword>
<accession>A0AA38H917</accession>
<dbReference type="RefSeq" id="XP_052945915.1">
    <property type="nucleotide sequence ID" value="XM_053093109.1"/>
</dbReference>
<proteinExistence type="predicted"/>
<sequence length="378" mass="42864">MSRAGDYSVAKPSRIKLKPTPDEIATTLYRAEQARQARFAERISSANSAGPSSSPPQPPHSTSGRRPGIPEPNLGRRWKTDSSSAHFDALADDVRIPARFYDSAKHRGRYTTAYTTAIDSAEDFLFGPSSVPERARTQRAEDVVQLYGGPVPAMGNRTVNEYLGWIRHGMDQLRKREEDRVRQDRARQKEWEEQEAERMREKQRAKDEKAQRAHESKERKRRAAEAEEYERASKRRREEPGVNVKVEGGDNKGERERYLSRWKAFNGAGEGGADIVEVELAFADIPWPVYGSRRVGSAESLSEERIEAFLLDLATESCPTAESMRSAKRKVQMEAIRQLHPDRFHGRVLPRVKESDKAKVKEGVEHCIRIVNGLLTGR</sequence>
<reference evidence="7" key="1">
    <citation type="journal article" date="2022" name="G3 (Bethesda)">
        <title>High quality genome of the basidiomycete yeast Dioszegia hungarica PDD-24b-2 isolated from cloud water.</title>
        <authorList>
            <person name="Jarrige D."/>
            <person name="Haridas S."/>
            <person name="Bleykasten-Grosshans C."/>
            <person name="Joly M."/>
            <person name="Nadalig T."/>
            <person name="Sancelme M."/>
            <person name="Vuilleumier S."/>
            <person name="Grigoriev I.V."/>
            <person name="Amato P."/>
            <person name="Bringel F."/>
        </authorList>
    </citation>
    <scope>NUCLEOTIDE SEQUENCE</scope>
    <source>
        <strain evidence="7">PDD-24b-2</strain>
    </source>
</reference>
<evidence type="ECO:0000313" key="7">
    <source>
        <dbReference type="EMBL" id="KAI9636138.1"/>
    </source>
</evidence>
<dbReference type="InterPro" id="IPR038753">
    <property type="entry name" value="NFKBIL1"/>
</dbReference>
<keyword evidence="2" id="KW-0597">Phosphoprotein</keyword>
<evidence type="ECO:0000256" key="2">
    <source>
        <dbReference type="ARBA" id="ARBA00022553"/>
    </source>
</evidence>
<organism evidence="7 8">
    <name type="scientific">Dioszegia hungarica</name>
    <dbReference type="NCBI Taxonomy" id="4972"/>
    <lineage>
        <taxon>Eukaryota</taxon>
        <taxon>Fungi</taxon>
        <taxon>Dikarya</taxon>
        <taxon>Basidiomycota</taxon>
        <taxon>Agaricomycotina</taxon>
        <taxon>Tremellomycetes</taxon>
        <taxon>Tremellales</taxon>
        <taxon>Bulleribasidiaceae</taxon>
        <taxon>Dioszegia</taxon>
    </lineage>
</organism>
<evidence type="ECO:0000256" key="4">
    <source>
        <dbReference type="ARBA" id="ARBA00023043"/>
    </source>
</evidence>
<gene>
    <name evidence="7" type="ORF">MKK02DRAFT_44842</name>
</gene>
<evidence type="ECO:0000256" key="1">
    <source>
        <dbReference type="ARBA" id="ARBA00004123"/>
    </source>
</evidence>
<dbReference type="PANTHER" id="PTHR15263">
    <property type="entry name" value="I-KAPPA-B-LIKE PROTEIN IKBL"/>
    <property type="match status" value="1"/>
</dbReference>
<comment type="subcellular location">
    <subcellularLocation>
        <location evidence="1">Nucleus</location>
    </subcellularLocation>
</comment>
<feature type="compositionally biased region" description="Basic and acidic residues" evidence="6">
    <location>
        <begin position="173"/>
        <end position="240"/>
    </location>
</feature>
<dbReference type="EMBL" id="JAKWFO010000005">
    <property type="protein sequence ID" value="KAI9636138.1"/>
    <property type="molecule type" value="Genomic_DNA"/>
</dbReference>
<evidence type="ECO:0000256" key="5">
    <source>
        <dbReference type="ARBA" id="ARBA00023242"/>
    </source>
</evidence>
<dbReference type="Proteomes" id="UP001164286">
    <property type="component" value="Unassembled WGS sequence"/>
</dbReference>
<protein>
    <submittedName>
        <fullName evidence="7">Uncharacterized protein</fullName>
    </submittedName>
</protein>
<feature type="region of interest" description="Disordered" evidence="6">
    <location>
        <begin position="173"/>
        <end position="250"/>
    </location>
</feature>
<dbReference type="GeneID" id="77732314"/>
<dbReference type="PANTHER" id="PTHR15263:SF1">
    <property type="entry name" value="NF-KAPPA-B INHIBITOR-LIKE PROTEIN 1"/>
    <property type="match status" value="1"/>
</dbReference>
<evidence type="ECO:0000256" key="6">
    <source>
        <dbReference type="SAM" id="MobiDB-lite"/>
    </source>
</evidence>
<evidence type="ECO:0000256" key="3">
    <source>
        <dbReference type="ARBA" id="ARBA00022737"/>
    </source>
</evidence>
<keyword evidence="5" id="KW-0539">Nucleus</keyword>
<feature type="region of interest" description="Disordered" evidence="6">
    <location>
        <begin position="36"/>
        <end position="80"/>
    </location>
</feature>
<feature type="region of interest" description="Disordered" evidence="6">
    <location>
        <begin position="1"/>
        <end position="22"/>
    </location>
</feature>
<dbReference type="GO" id="GO:0005634">
    <property type="term" value="C:nucleus"/>
    <property type="evidence" value="ECO:0007669"/>
    <property type="project" value="UniProtKB-SubCell"/>
</dbReference>
<name>A0AA38H917_9TREE</name>